<protein>
    <recommendedName>
        <fullName evidence="3">Bacterial Ig-like domain (Group 2)</fullName>
    </recommendedName>
</protein>
<reference evidence="1" key="1">
    <citation type="submission" date="2020-04" db="EMBL/GenBank/DDBJ databases">
        <authorList>
            <person name="Brown S."/>
        </authorList>
    </citation>
    <scope>NUCLEOTIDE SEQUENCE</scope>
    <source>
        <strain evidence="1">DJ015</strain>
    </source>
</reference>
<reference evidence="1" key="2">
    <citation type="journal article" date="2022" name="Nat. Biotechnol.">
        <title>Carbon-negative production of acetone and isopropanol by gas fermentation at industrial pilot scale.</title>
        <authorList>
            <person name="Liew F.E."/>
            <person name="Nogle R."/>
            <person name="Abdalla T."/>
            <person name="Rasor B.J."/>
            <person name="Canter C."/>
            <person name="Jensen R.O."/>
            <person name="Wang L."/>
            <person name="Strutz J."/>
            <person name="Chirania P."/>
            <person name="De Tissera S."/>
            <person name="Mueller A.P."/>
            <person name="Ruan Z."/>
            <person name="Gao A."/>
            <person name="Tran L."/>
            <person name="Engle N.L."/>
            <person name="Bromley J.C."/>
            <person name="Daniell J."/>
            <person name="Conrado R."/>
            <person name="Tschaplinski T.J."/>
            <person name="Giannone R.J."/>
            <person name="Hettich R.L."/>
            <person name="Karim A.S."/>
            <person name="Simpson S.D."/>
            <person name="Brown S.D."/>
            <person name="Leang C."/>
            <person name="Jewett M.C."/>
            <person name="Kopke M."/>
        </authorList>
    </citation>
    <scope>NUCLEOTIDE SEQUENCE</scope>
    <source>
        <strain evidence="1">DJ015</strain>
    </source>
</reference>
<comment type="caution">
    <text evidence="1">The sequence shown here is derived from an EMBL/GenBank/DDBJ whole genome shotgun (WGS) entry which is preliminary data.</text>
</comment>
<accession>A0AAW3W5F7</accession>
<name>A0AAW3W5F7_CLOBE</name>
<evidence type="ECO:0008006" key="3">
    <source>
        <dbReference type="Google" id="ProtNLM"/>
    </source>
</evidence>
<sequence>MIGLEDNIDFFINEFGEEIEHNGIAKTAIIKDAVENINFYDEKIIISTFPISTGNIVKYKNDTYFINSEVDKNKNTFKARLKKSNYIINLIVNNEINEYPVLLETSAQGVNSNKYFSVPAGQAQVMFEDTEELRKLVMVYNTRFIASKTPYKITSYDLSINGFITIIGEKDNTVVEDDLTNEVPNRWSNGNSRYIITNINETESLSKGGILKISPQVLDREKNIIITSSFNYSSNNTIVATVNSLGEISAVASGESIIKITGSSAVGYLVVGVDVLPVSIDNHIINISGSSTIVLNGQQAYTVSVTNNLPVTWTLKSVYSGGTAGGTIVSQTTSSCVAKRTTTGAFRIIATIKDTNKSQEMIIN</sequence>
<dbReference type="EMBL" id="JABAGV010000007">
    <property type="protein sequence ID" value="MBC2473941.1"/>
    <property type="molecule type" value="Genomic_DNA"/>
</dbReference>
<dbReference type="AlphaFoldDB" id="A0AAW3W5F7"/>
<evidence type="ECO:0000313" key="2">
    <source>
        <dbReference type="Proteomes" id="UP001194098"/>
    </source>
</evidence>
<evidence type="ECO:0000313" key="1">
    <source>
        <dbReference type="EMBL" id="MBC2473941.1"/>
    </source>
</evidence>
<gene>
    <name evidence="1" type="ORF">HGI39_04295</name>
</gene>
<dbReference type="Proteomes" id="UP001194098">
    <property type="component" value="Unassembled WGS sequence"/>
</dbReference>
<organism evidence="1 2">
    <name type="scientific">Clostridium beijerinckii</name>
    <name type="common">Clostridium MP</name>
    <dbReference type="NCBI Taxonomy" id="1520"/>
    <lineage>
        <taxon>Bacteria</taxon>
        <taxon>Bacillati</taxon>
        <taxon>Bacillota</taxon>
        <taxon>Clostridia</taxon>
        <taxon>Eubacteriales</taxon>
        <taxon>Clostridiaceae</taxon>
        <taxon>Clostridium</taxon>
    </lineage>
</organism>
<dbReference type="RefSeq" id="WP_171779954.1">
    <property type="nucleotide sequence ID" value="NZ_JABAGV010000007.1"/>
</dbReference>
<proteinExistence type="predicted"/>